<dbReference type="SUPFAM" id="SSF46785">
    <property type="entry name" value="Winged helix' DNA-binding domain"/>
    <property type="match status" value="1"/>
</dbReference>
<evidence type="ECO:0000259" key="4">
    <source>
        <dbReference type="PROSITE" id="PS50995"/>
    </source>
</evidence>
<reference evidence="5 6" key="1">
    <citation type="submission" date="2022-11" db="EMBL/GenBank/DDBJ databases">
        <authorList>
            <person name="Caiyu Z."/>
        </authorList>
    </citation>
    <scope>NUCLEOTIDE SEQUENCE [LARGE SCALE GENOMIC DNA]</scope>
    <source>
        <strain evidence="5 6">YR-4</strain>
    </source>
</reference>
<dbReference type="Proteomes" id="UP001082703">
    <property type="component" value="Unassembled WGS sequence"/>
</dbReference>
<dbReference type="RefSeq" id="WP_268056805.1">
    <property type="nucleotide sequence ID" value="NZ_JAPOHA010000001.1"/>
</dbReference>
<dbReference type="Gene3D" id="1.10.10.10">
    <property type="entry name" value="Winged helix-like DNA-binding domain superfamily/Winged helix DNA-binding domain"/>
    <property type="match status" value="1"/>
</dbReference>
<keyword evidence="1" id="KW-0805">Transcription regulation</keyword>
<evidence type="ECO:0000256" key="3">
    <source>
        <dbReference type="ARBA" id="ARBA00023163"/>
    </source>
</evidence>
<accession>A0ABT4BS85</accession>
<evidence type="ECO:0000313" key="6">
    <source>
        <dbReference type="Proteomes" id="UP001082703"/>
    </source>
</evidence>
<evidence type="ECO:0000256" key="1">
    <source>
        <dbReference type="ARBA" id="ARBA00023015"/>
    </source>
</evidence>
<proteinExistence type="predicted"/>
<dbReference type="PANTHER" id="PTHR42756:SF1">
    <property type="entry name" value="TRANSCRIPTIONAL REPRESSOR OF EMRAB OPERON"/>
    <property type="match status" value="1"/>
</dbReference>
<gene>
    <name evidence="5" type="ORF">OUY18_00795</name>
</gene>
<dbReference type="InterPro" id="IPR000835">
    <property type="entry name" value="HTH_MarR-typ"/>
</dbReference>
<name>A0ABT4BS85_9FIRM</name>
<dbReference type="Pfam" id="PF01047">
    <property type="entry name" value="MarR"/>
    <property type="match status" value="1"/>
</dbReference>
<feature type="domain" description="HTH marR-type" evidence="4">
    <location>
        <begin position="10"/>
        <end position="144"/>
    </location>
</feature>
<sequence length="149" mass="17308">MTENPSVQTDEDVFNFIVFVHRALEKPFEDYFKGKFTSLQLNALCILCASGPMTMSDLAASLHTPRQQMSKLIEKLYEDGYLVRSLDQNDRRKIRIAISEETAKCINEGRKNFDRALKTYLKGLNEADYKDFSYAIRIVNRILTKFPQR</sequence>
<dbReference type="InterPro" id="IPR036388">
    <property type="entry name" value="WH-like_DNA-bd_sf"/>
</dbReference>
<dbReference type="PROSITE" id="PS50995">
    <property type="entry name" value="HTH_MARR_2"/>
    <property type="match status" value="1"/>
</dbReference>
<dbReference type="EMBL" id="JAPOHA010000001">
    <property type="protein sequence ID" value="MCY1712796.1"/>
    <property type="molecule type" value="Genomic_DNA"/>
</dbReference>
<dbReference type="InterPro" id="IPR036390">
    <property type="entry name" value="WH_DNA-bd_sf"/>
</dbReference>
<keyword evidence="2" id="KW-0238">DNA-binding</keyword>
<dbReference type="SMART" id="SM00347">
    <property type="entry name" value="HTH_MARR"/>
    <property type="match status" value="1"/>
</dbReference>
<keyword evidence="3" id="KW-0804">Transcription</keyword>
<dbReference type="PANTHER" id="PTHR42756">
    <property type="entry name" value="TRANSCRIPTIONAL REGULATOR, MARR"/>
    <property type="match status" value="1"/>
</dbReference>
<comment type="caution">
    <text evidence="5">The sequence shown here is derived from an EMBL/GenBank/DDBJ whole genome shotgun (WGS) entry which is preliminary data.</text>
</comment>
<evidence type="ECO:0000313" key="5">
    <source>
        <dbReference type="EMBL" id="MCY1712796.1"/>
    </source>
</evidence>
<evidence type="ECO:0000256" key="2">
    <source>
        <dbReference type="ARBA" id="ARBA00023125"/>
    </source>
</evidence>
<protein>
    <submittedName>
        <fullName evidence="5">MarR family transcriptional regulator</fullName>
    </submittedName>
</protein>
<keyword evidence="6" id="KW-1185">Reference proteome</keyword>
<organism evidence="5 6">
    <name type="scientific">Caproiciproducens galactitolivorans</name>
    <dbReference type="NCBI Taxonomy" id="642589"/>
    <lineage>
        <taxon>Bacteria</taxon>
        <taxon>Bacillati</taxon>
        <taxon>Bacillota</taxon>
        <taxon>Clostridia</taxon>
        <taxon>Eubacteriales</taxon>
        <taxon>Acutalibacteraceae</taxon>
        <taxon>Caproiciproducens</taxon>
    </lineage>
</organism>